<evidence type="ECO:0000313" key="2">
    <source>
        <dbReference type="EMBL" id="KAK3289356.1"/>
    </source>
</evidence>
<dbReference type="EMBL" id="LGRX02000161">
    <property type="protein sequence ID" value="KAK3289356.1"/>
    <property type="molecule type" value="Genomic_DNA"/>
</dbReference>
<dbReference type="Proteomes" id="UP001190700">
    <property type="component" value="Unassembled WGS sequence"/>
</dbReference>
<reference evidence="2 3" key="1">
    <citation type="journal article" date="2015" name="Genome Biol. Evol.">
        <title>Comparative Genomics of a Bacterivorous Green Alga Reveals Evolutionary Causalities and Consequences of Phago-Mixotrophic Mode of Nutrition.</title>
        <authorList>
            <person name="Burns J.A."/>
            <person name="Paasch A."/>
            <person name="Narechania A."/>
            <person name="Kim E."/>
        </authorList>
    </citation>
    <scope>NUCLEOTIDE SEQUENCE [LARGE SCALE GENOMIC DNA]</scope>
    <source>
        <strain evidence="2 3">PLY_AMNH</strain>
    </source>
</reference>
<name>A0AAE0H5I5_9CHLO</name>
<feature type="region of interest" description="Disordered" evidence="1">
    <location>
        <begin position="498"/>
        <end position="538"/>
    </location>
</feature>
<evidence type="ECO:0000313" key="3">
    <source>
        <dbReference type="Proteomes" id="UP001190700"/>
    </source>
</evidence>
<sequence>MYQLAASGKVSQQLTKQRVNQTARELLVELSAAAARNLQVKKLKVKRAGKTLAEEIDVTVAACRKTRVTQAGSLGLQKLRERIALLVKRCTEAGLTKHKLTVVKVELATLKIIRMRLFQLSKVLRKWDNDKELPVYRNRLFWTDRKTAMRLLKERDFKCPIQGAVLCDFYGLEYENACHTDWSAQAADGTAEPVLPPFPEADFEAAMQDGQRASDRRASTPFSAAEKKEYIKKGWAIDGDRTPEDIVNRRFSMRELLRVLNRMKTKKVPRADGVTYEILKFKGWCCSDILLQLLNTAYLIDYWPPSLMEEGLICLLLDGRQNTWGRCRPICLLPPVNNIFTALLNERLQKFNAVAVSTALNEIPCGDPLLLDGNRLTERAAAGRKRVFEVAFDDGDVRWTRLVGKVAFTVTGNHAGSSTTAQPFPSAGMDSAVPLARSSQSWPATNGARKLAEALGVDLREVAPRVPRPGAFVDTQDVRRHAQRATCQPEVCAPGAEATTVRTQQPAVKKRRGKAAAPEGPSEAAGWAPAPESSPAEDVCRDPLLLDGNRVRVKWPLEDGMWAEVGGAVRWLAEGAAAGRKRVYEVAFDDGDARRTRLVGKVAFTVTGSGGMQVAKSKAKQKTVVKYMNYATAFRRRWQVLLTSTGAARSSREPADTYEPLTAIYGSAAVVAPETWQHIVVGANGELWRMRQGGVLEDATKAKECLMQCIDSEDLRDGRPVSPYRGTVFRVTGDRRGLNLRTPSQSMTALRRHIPQLAGVFPQLAGV</sequence>
<organism evidence="2 3">
    <name type="scientific">Cymbomonas tetramitiformis</name>
    <dbReference type="NCBI Taxonomy" id="36881"/>
    <lineage>
        <taxon>Eukaryota</taxon>
        <taxon>Viridiplantae</taxon>
        <taxon>Chlorophyta</taxon>
        <taxon>Pyramimonadophyceae</taxon>
        <taxon>Pyramimonadales</taxon>
        <taxon>Pyramimonadaceae</taxon>
        <taxon>Cymbomonas</taxon>
    </lineage>
</organism>
<accession>A0AAE0H5I5</accession>
<proteinExistence type="predicted"/>
<protein>
    <submittedName>
        <fullName evidence="2">Uncharacterized protein</fullName>
    </submittedName>
</protein>
<evidence type="ECO:0000256" key="1">
    <source>
        <dbReference type="SAM" id="MobiDB-lite"/>
    </source>
</evidence>
<comment type="caution">
    <text evidence="2">The sequence shown here is derived from an EMBL/GenBank/DDBJ whole genome shotgun (WGS) entry which is preliminary data.</text>
</comment>
<keyword evidence="3" id="KW-1185">Reference proteome</keyword>
<dbReference type="AlphaFoldDB" id="A0AAE0H5I5"/>
<gene>
    <name evidence="2" type="ORF">CYMTET_3207</name>
</gene>
<feature type="compositionally biased region" description="Low complexity" evidence="1">
    <location>
        <begin position="515"/>
        <end position="537"/>
    </location>
</feature>